<organism evidence="1 2">
    <name type="scientific">Oxynema aestuarii AP17</name>
    <dbReference type="NCBI Taxonomy" id="2064643"/>
    <lineage>
        <taxon>Bacteria</taxon>
        <taxon>Bacillati</taxon>
        <taxon>Cyanobacteriota</taxon>
        <taxon>Cyanophyceae</taxon>
        <taxon>Oscillatoriophycideae</taxon>
        <taxon>Oscillatoriales</taxon>
        <taxon>Oscillatoriaceae</taxon>
        <taxon>Oxynema</taxon>
        <taxon>Oxynema aestuarii</taxon>
    </lineage>
</organism>
<dbReference type="InterPro" id="IPR013320">
    <property type="entry name" value="ConA-like_dom_sf"/>
</dbReference>
<keyword evidence="2" id="KW-1185">Reference proteome</keyword>
<dbReference type="NCBIfam" id="TIGR04447">
    <property type="entry name" value="PatC_TenC_TruC"/>
    <property type="match status" value="1"/>
</dbReference>
<accession>A0A6H1TZM4</accession>
<evidence type="ECO:0000313" key="2">
    <source>
        <dbReference type="Proteomes" id="UP000500857"/>
    </source>
</evidence>
<dbReference type="Gene3D" id="2.60.120.200">
    <property type="match status" value="1"/>
</dbReference>
<dbReference type="KEGG" id="oxy:HCG48_12870"/>
<dbReference type="Pfam" id="PF13385">
    <property type="entry name" value="Laminin_G_3"/>
    <property type="match status" value="1"/>
</dbReference>
<gene>
    <name evidence="1" type="ORF">HCG48_12870</name>
</gene>
<sequence length="269" mass="30960">MSQETQNHHQSVLSFDGVDDFILFSQVFDRVTDKISLEFWANGANRLADQTGLLRAASSECNRIFSIHLPWTNHIYWDAGNQTGFDRIHKGTQEREYKDTWNHWAFVKDSTTGEMFIYRNGELWQSGTGHQRSLIRVETFTIGCFWDSYKHWAGLLSEFRIWNIALTPERIQQNMNTRLTGKEAGLAAYWPLNEGGGTVAKDKTGNGYDGTINGAVWQTTELPVKPQARQSLETSLGTGLQDYAYWYRWKQSLPQSSDSQSFRRGRIWS</sequence>
<proteinExistence type="predicted"/>
<dbReference type="InterPro" id="IPR031035">
    <property type="entry name" value="PatC_TenC_TruC"/>
</dbReference>
<name>A0A6H1TZM4_9CYAN</name>
<dbReference type="RefSeq" id="WP_168569523.1">
    <property type="nucleotide sequence ID" value="NZ_CP051167.1"/>
</dbReference>
<evidence type="ECO:0000313" key="1">
    <source>
        <dbReference type="EMBL" id="QIZ71370.1"/>
    </source>
</evidence>
<protein>
    <submittedName>
        <fullName evidence="1">Cyanobactin biosynthesis PatC/TenC/TruC family protein</fullName>
    </submittedName>
</protein>
<dbReference type="EMBL" id="CP051167">
    <property type="protein sequence ID" value="QIZ71370.1"/>
    <property type="molecule type" value="Genomic_DNA"/>
</dbReference>
<reference evidence="1 2" key="1">
    <citation type="submission" date="2020-04" db="EMBL/GenBank/DDBJ databases">
        <authorList>
            <person name="Basu S."/>
            <person name="Maruthanayagam V."/>
            <person name="Chakraborty S."/>
            <person name="Pramanik A."/>
            <person name="Mukherjee J."/>
            <person name="Brink B."/>
        </authorList>
    </citation>
    <scope>NUCLEOTIDE SEQUENCE [LARGE SCALE GENOMIC DNA]</scope>
    <source>
        <strain evidence="1 2">AP17</strain>
    </source>
</reference>
<dbReference type="Proteomes" id="UP000500857">
    <property type="component" value="Chromosome"/>
</dbReference>
<dbReference type="SUPFAM" id="SSF49899">
    <property type="entry name" value="Concanavalin A-like lectins/glucanases"/>
    <property type="match status" value="1"/>
</dbReference>
<dbReference type="AlphaFoldDB" id="A0A6H1TZM4"/>